<name>A0ABW3DX51_9ACTN</name>
<dbReference type="Pfam" id="PF04542">
    <property type="entry name" value="Sigma70_r2"/>
    <property type="match status" value="1"/>
</dbReference>
<evidence type="ECO:0000313" key="10">
    <source>
        <dbReference type="EMBL" id="MFD0888390.1"/>
    </source>
</evidence>
<keyword evidence="4 6" id="KW-0238">DNA-binding</keyword>
<protein>
    <recommendedName>
        <fullName evidence="6">RNA polymerase sigma factor</fullName>
    </recommendedName>
</protein>
<gene>
    <name evidence="10" type="ORF">ACFQ08_27980</name>
</gene>
<dbReference type="InterPro" id="IPR014284">
    <property type="entry name" value="RNA_pol_sigma-70_dom"/>
</dbReference>
<feature type="domain" description="RNA polymerase sigma factor 70 region 4 type 2" evidence="9">
    <location>
        <begin position="160"/>
        <end position="211"/>
    </location>
</feature>
<dbReference type="InterPro" id="IPR000838">
    <property type="entry name" value="RNA_pol_sigma70_ECF_CS"/>
</dbReference>
<evidence type="ECO:0000256" key="5">
    <source>
        <dbReference type="ARBA" id="ARBA00023163"/>
    </source>
</evidence>
<keyword evidence="11" id="KW-1185">Reference proteome</keyword>
<dbReference type="InterPro" id="IPR013249">
    <property type="entry name" value="RNA_pol_sigma70_r4_t2"/>
</dbReference>
<dbReference type="EMBL" id="JBHTHX010001311">
    <property type="protein sequence ID" value="MFD0888390.1"/>
    <property type="molecule type" value="Genomic_DNA"/>
</dbReference>
<evidence type="ECO:0000256" key="4">
    <source>
        <dbReference type="ARBA" id="ARBA00023125"/>
    </source>
</evidence>
<sequence>MPPAVPAALSASAELPTPSAAHDATTSSLSGPPHLSDPSGLSEEQVTALALAARAGTPATVEAFVRAVYPDVRRFVAHLAGAHTAEDLAQETFLRVLVALPRFAGRSSARTWLLSIARRVVIDRFRSAARRPLLADLADWQSAAERRQPLGLPGREDGIALAELLSRVPRERREAFVLTQLAGVPYGEAAELIGCPVGTVRSRVARARSQLIASLTAADQAA</sequence>
<dbReference type="Pfam" id="PF08281">
    <property type="entry name" value="Sigma70_r4_2"/>
    <property type="match status" value="1"/>
</dbReference>
<dbReference type="InterPro" id="IPR013325">
    <property type="entry name" value="RNA_pol_sigma_r2"/>
</dbReference>
<evidence type="ECO:0000256" key="7">
    <source>
        <dbReference type="SAM" id="MobiDB-lite"/>
    </source>
</evidence>
<feature type="domain" description="RNA polymerase sigma-70 region 2" evidence="8">
    <location>
        <begin position="64"/>
        <end position="131"/>
    </location>
</feature>
<dbReference type="SUPFAM" id="SSF88946">
    <property type="entry name" value="Sigma2 domain of RNA polymerase sigma factors"/>
    <property type="match status" value="1"/>
</dbReference>
<dbReference type="Gene3D" id="1.10.1740.10">
    <property type="match status" value="1"/>
</dbReference>
<dbReference type="PANTHER" id="PTHR43133">
    <property type="entry name" value="RNA POLYMERASE ECF-TYPE SIGMA FACTO"/>
    <property type="match status" value="1"/>
</dbReference>
<dbReference type="PROSITE" id="PS01063">
    <property type="entry name" value="SIGMA70_ECF"/>
    <property type="match status" value="1"/>
</dbReference>
<organism evidence="10 11">
    <name type="scientific">Streptosporangium algeriense</name>
    <dbReference type="NCBI Taxonomy" id="1682748"/>
    <lineage>
        <taxon>Bacteria</taxon>
        <taxon>Bacillati</taxon>
        <taxon>Actinomycetota</taxon>
        <taxon>Actinomycetes</taxon>
        <taxon>Streptosporangiales</taxon>
        <taxon>Streptosporangiaceae</taxon>
        <taxon>Streptosporangium</taxon>
    </lineage>
</organism>
<dbReference type="NCBIfam" id="TIGR02937">
    <property type="entry name" value="sigma70-ECF"/>
    <property type="match status" value="1"/>
</dbReference>
<dbReference type="PANTHER" id="PTHR43133:SF61">
    <property type="entry name" value="ECF RNA POLYMERASE SIGMA FACTOR SIGC"/>
    <property type="match status" value="1"/>
</dbReference>
<keyword evidence="3 6" id="KW-0731">Sigma factor</keyword>
<dbReference type="InterPro" id="IPR013324">
    <property type="entry name" value="RNA_pol_sigma_r3/r4-like"/>
</dbReference>
<keyword evidence="2 6" id="KW-0805">Transcription regulation</keyword>
<dbReference type="SUPFAM" id="SSF88659">
    <property type="entry name" value="Sigma3 and sigma4 domains of RNA polymerase sigma factors"/>
    <property type="match status" value="1"/>
</dbReference>
<dbReference type="Gene3D" id="1.10.10.10">
    <property type="entry name" value="Winged helix-like DNA-binding domain superfamily/Winged helix DNA-binding domain"/>
    <property type="match status" value="1"/>
</dbReference>
<feature type="region of interest" description="Disordered" evidence="7">
    <location>
        <begin position="1"/>
        <end position="41"/>
    </location>
</feature>
<evidence type="ECO:0000256" key="2">
    <source>
        <dbReference type="ARBA" id="ARBA00023015"/>
    </source>
</evidence>
<evidence type="ECO:0000259" key="8">
    <source>
        <dbReference type="Pfam" id="PF04542"/>
    </source>
</evidence>
<comment type="similarity">
    <text evidence="1 6">Belongs to the sigma-70 factor family. ECF subfamily.</text>
</comment>
<evidence type="ECO:0000259" key="9">
    <source>
        <dbReference type="Pfam" id="PF08281"/>
    </source>
</evidence>
<dbReference type="InterPro" id="IPR036388">
    <property type="entry name" value="WH-like_DNA-bd_sf"/>
</dbReference>
<dbReference type="InterPro" id="IPR039425">
    <property type="entry name" value="RNA_pol_sigma-70-like"/>
</dbReference>
<dbReference type="Proteomes" id="UP001597024">
    <property type="component" value="Unassembled WGS sequence"/>
</dbReference>
<keyword evidence="5 6" id="KW-0804">Transcription</keyword>
<dbReference type="CDD" id="cd06171">
    <property type="entry name" value="Sigma70_r4"/>
    <property type="match status" value="1"/>
</dbReference>
<accession>A0ABW3DX51</accession>
<proteinExistence type="inferred from homology"/>
<feature type="compositionally biased region" description="Low complexity" evidence="7">
    <location>
        <begin position="1"/>
        <end position="21"/>
    </location>
</feature>
<evidence type="ECO:0000313" key="11">
    <source>
        <dbReference type="Proteomes" id="UP001597024"/>
    </source>
</evidence>
<comment type="caution">
    <text evidence="10">The sequence shown here is derived from an EMBL/GenBank/DDBJ whole genome shotgun (WGS) entry which is preliminary data.</text>
</comment>
<evidence type="ECO:0000256" key="6">
    <source>
        <dbReference type="RuleBase" id="RU000716"/>
    </source>
</evidence>
<evidence type="ECO:0000256" key="3">
    <source>
        <dbReference type="ARBA" id="ARBA00023082"/>
    </source>
</evidence>
<reference evidence="11" key="1">
    <citation type="journal article" date="2019" name="Int. J. Syst. Evol. Microbiol.">
        <title>The Global Catalogue of Microorganisms (GCM) 10K type strain sequencing project: providing services to taxonomists for standard genome sequencing and annotation.</title>
        <authorList>
            <consortium name="The Broad Institute Genomics Platform"/>
            <consortium name="The Broad Institute Genome Sequencing Center for Infectious Disease"/>
            <person name="Wu L."/>
            <person name="Ma J."/>
        </authorList>
    </citation>
    <scope>NUCLEOTIDE SEQUENCE [LARGE SCALE GENOMIC DNA]</scope>
    <source>
        <strain evidence="11">CCUG 62974</strain>
    </source>
</reference>
<evidence type="ECO:0000256" key="1">
    <source>
        <dbReference type="ARBA" id="ARBA00010641"/>
    </source>
</evidence>
<dbReference type="InterPro" id="IPR007627">
    <property type="entry name" value="RNA_pol_sigma70_r2"/>
</dbReference>